<evidence type="ECO:0000259" key="2">
    <source>
        <dbReference type="SMART" id="SM00939"/>
    </source>
</evidence>
<proteinExistence type="predicted"/>
<dbReference type="Pfam" id="PF02129">
    <property type="entry name" value="Peptidase_S15"/>
    <property type="match status" value="1"/>
</dbReference>
<dbReference type="InterPro" id="IPR050585">
    <property type="entry name" value="Xaa-Pro_dipeptidyl-ppase/CocE"/>
</dbReference>
<accession>A0A552UJB1</accession>
<organism evidence="3 4">
    <name type="scientific">Glacieibacterium frigidum</name>
    <dbReference type="NCBI Taxonomy" id="2593303"/>
    <lineage>
        <taxon>Bacteria</taxon>
        <taxon>Pseudomonadati</taxon>
        <taxon>Pseudomonadota</taxon>
        <taxon>Alphaproteobacteria</taxon>
        <taxon>Sphingomonadales</taxon>
        <taxon>Sphingosinicellaceae</taxon>
        <taxon>Glacieibacterium</taxon>
    </lineage>
</organism>
<dbReference type="InterPro" id="IPR005674">
    <property type="entry name" value="CocE/Ser_esterase"/>
</dbReference>
<dbReference type="Gene3D" id="3.40.50.1820">
    <property type="entry name" value="alpha/beta hydrolase"/>
    <property type="match status" value="1"/>
</dbReference>
<protein>
    <submittedName>
        <fullName evidence="3">CocE/NonD family hydrolase</fullName>
    </submittedName>
</protein>
<dbReference type="PANTHER" id="PTHR43056">
    <property type="entry name" value="PEPTIDASE S9 PROLYL OLIGOPEPTIDASE"/>
    <property type="match status" value="1"/>
</dbReference>
<evidence type="ECO:0000256" key="1">
    <source>
        <dbReference type="ARBA" id="ARBA00022801"/>
    </source>
</evidence>
<dbReference type="SUPFAM" id="SSF53474">
    <property type="entry name" value="alpha/beta-Hydrolases"/>
    <property type="match status" value="1"/>
</dbReference>
<keyword evidence="4" id="KW-1185">Reference proteome</keyword>
<dbReference type="InterPro" id="IPR029058">
    <property type="entry name" value="AB_hydrolase_fold"/>
</dbReference>
<dbReference type="GO" id="GO:0008239">
    <property type="term" value="F:dipeptidyl-peptidase activity"/>
    <property type="evidence" value="ECO:0007669"/>
    <property type="project" value="InterPro"/>
</dbReference>
<dbReference type="PANTHER" id="PTHR43056:SF10">
    <property type="entry name" value="COCE_NOND FAMILY, PUTATIVE (AFU_ORTHOLOGUE AFUA_7G00600)-RELATED"/>
    <property type="match status" value="1"/>
</dbReference>
<dbReference type="AlphaFoldDB" id="A0A552UJB1"/>
<dbReference type="Pfam" id="PF08530">
    <property type="entry name" value="PepX_C"/>
    <property type="match status" value="1"/>
</dbReference>
<gene>
    <name evidence="3" type="ORF">FMM06_00435</name>
</gene>
<evidence type="ECO:0000313" key="4">
    <source>
        <dbReference type="Proteomes" id="UP000317894"/>
    </source>
</evidence>
<sequence length="573" mass="64031">MRIYWDVPIEMDDGLVLRADLFLPVEEGRYPVILSMGAYGKGLAMQEGFPSAWNIMIEKFPEVAAGSTNKYQNWEVVDPEKWVPDGYACLRIDSRGSGRSPGYFDSQSAREIRDLYDCIEWAAVQDWSSGKVGMNGISYFAQNQWYVAKHQPPSLAAICVWEGFADLYRECCYTAGILNEMVANTVEMQMNTVQYGRGVNGPRSAVTGQLVCGDVTLSEEELARNRFPIRKLIAEHPFADEWYAERSADFAKTIVPLLTAGNWGGQPLHTRGNVEGFVRAASSQKWLEMHGYEHWVSFYTDYGIDLQKRFFGHFLKGEPTGWLKQPRVQLQIRHPGDTFVQRMEQEWPLARTNWTKFYLHADGGLVVDEPDSGAPKRLAFEALGKGLHFTTPPLAAPMEITGPSAAKFRISSSTENADLFLVLRVFDPAGKEVLFRGALDPKTPVAQGWLRASRRKLVPELSEVYRPYHAHDEDELLTPDVPVDLDIEIWPTSIVVPAGHRLALSILGRDFEHDEAPSGLSNMKFAMKGCGPFTHNDPADRPVDVFGGTTTLHFDDGARPYVLLPVIPAAAGA</sequence>
<name>A0A552UJB1_9SPHN</name>
<comment type="caution">
    <text evidence="3">The sequence shown here is derived from an EMBL/GenBank/DDBJ whole genome shotgun (WGS) entry which is preliminary data.</text>
</comment>
<dbReference type="Gene3D" id="2.60.120.260">
    <property type="entry name" value="Galactose-binding domain-like"/>
    <property type="match status" value="1"/>
</dbReference>
<dbReference type="Gene3D" id="1.10.3020.20">
    <property type="match status" value="1"/>
</dbReference>
<dbReference type="InterPro" id="IPR008979">
    <property type="entry name" value="Galactose-bd-like_sf"/>
</dbReference>
<dbReference type="InterPro" id="IPR013736">
    <property type="entry name" value="Xaa-Pro_dipept_C"/>
</dbReference>
<feature type="domain" description="Xaa-Pro dipeptidyl-peptidase C-terminal" evidence="2">
    <location>
        <begin position="308"/>
        <end position="563"/>
    </location>
</feature>
<dbReference type="SUPFAM" id="SSF49785">
    <property type="entry name" value="Galactose-binding domain-like"/>
    <property type="match status" value="1"/>
</dbReference>
<dbReference type="NCBIfam" id="TIGR00976">
    <property type="entry name" value="CocE_NonD"/>
    <property type="match status" value="1"/>
</dbReference>
<dbReference type="EMBL" id="VJWA01000001">
    <property type="protein sequence ID" value="TRW18313.1"/>
    <property type="molecule type" value="Genomic_DNA"/>
</dbReference>
<evidence type="ECO:0000313" key="3">
    <source>
        <dbReference type="EMBL" id="TRW18313.1"/>
    </source>
</evidence>
<reference evidence="3 4" key="1">
    <citation type="submission" date="2019-07" db="EMBL/GenBank/DDBJ databases">
        <title>Novel species isolated from glacier.</title>
        <authorList>
            <person name="Liu Q."/>
            <person name="Xin Y.-H."/>
        </authorList>
    </citation>
    <scope>NUCLEOTIDE SEQUENCE [LARGE SCALE GENOMIC DNA]</scope>
    <source>
        <strain evidence="3 4">LB1R16</strain>
    </source>
</reference>
<keyword evidence="1 3" id="KW-0378">Hydrolase</keyword>
<dbReference type="OrthoDB" id="9806163at2"/>
<dbReference type="InterPro" id="IPR000383">
    <property type="entry name" value="Xaa-Pro-like_dom"/>
</dbReference>
<dbReference type="Proteomes" id="UP000317894">
    <property type="component" value="Unassembled WGS sequence"/>
</dbReference>
<dbReference type="SMART" id="SM00939">
    <property type="entry name" value="PepX_C"/>
    <property type="match status" value="1"/>
</dbReference>